<feature type="compositionally biased region" description="Polar residues" evidence="2">
    <location>
        <begin position="542"/>
        <end position="552"/>
    </location>
</feature>
<dbReference type="InterPro" id="IPR000679">
    <property type="entry name" value="Znf_GATA"/>
</dbReference>
<keyword evidence="1" id="KW-0862">Zinc</keyword>
<keyword evidence="1" id="KW-0479">Metal-binding</keyword>
<dbReference type="PROSITE" id="PS50114">
    <property type="entry name" value="GATA_ZN_FINGER_2"/>
    <property type="match status" value="1"/>
</dbReference>
<dbReference type="EMBL" id="CP119910">
    <property type="protein sequence ID" value="WFD19512.1"/>
    <property type="molecule type" value="Genomic_DNA"/>
</dbReference>
<feature type="compositionally biased region" description="Polar residues" evidence="2">
    <location>
        <begin position="331"/>
        <end position="343"/>
    </location>
</feature>
<keyword evidence="1" id="KW-0863">Zinc-finger</keyword>
<feature type="compositionally biased region" description="Low complexity" evidence="2">
    <location>
        <begin position="589"/>
        <end position="602"/>
    </location>
</feature>
<keyword evidence="5" id="KW-1185">Reference proteome</keyword>
<name>A0AAF0E4T8_9BASI</name>
<accession>A0AAF0E4T8</accession>
<feature type="compositionally biased region" description="Low complexity" evidence="2">
    <location>
        <begin position="532"/>
        <end position="541"/>
    </location>
</feature>
<dbReference type="GO" id="GO:0008270">
    <property type="term" value="F:zinc ion binding"/>
    <property type="evidence" value="ECO:0007669"/>
    <property type="project" value="UniProtKB-KW"/>
</dbReference>
<evidence type="ECO:0000256" key="2">
    <source>
        <dbReference type="SAM" id="MobiDB-lite"/>
    </source>
</evidence>
<dbReference type="GO" id="GO:0006355">
    <property type="term" value="P:regulation of DNA-templated transcription"/>
    <property type="evidence" value="ECO:0007669"/>
    <property type="project" value="InterPro"/>
</dbReference>
<feature type="compositionally biased region" description="Low complexity" evidence="2">
    <location>
        <begin position="644"/>
        <end position="656"/>
    </location>
</feature>
<feature type="compositionally biased region" description="Basic and acidic residues" evidence="2">
    <location>
        <begin position="364"/>
        <end position="373"/>
    </location>
</feature>
<reference evidence="4" key="1">
    <citation type="submission" date="2023-03" db="EMBL/GenBank/DDBJ databases">
        <title>Mating type loci evolution in Malassezia.</title>
        <authorList>
            <person name="Coelho M.A."/>
        </authorList>
    </citation>
    <scope>NUCLEOTIDE SEQUENCE</scope>
    <source>
        <strain evidence="4">CBS 10434</strain>
    </source>
</reference>
<proteinExistence type="predicted"/>
<gene>
    <name evidence="4" type="ORF">MCAP1_001744</name>
</gene>
<evidence type="ECO:0000256" key="1">
    <source>
        <dbReference type="PROSITE-ProRule" id="PRU00094"/>
    </source>
</evidence>
<dbReference type="Proteomes" id="UP001220961">
    <property type="component" value="Chromosome 3"/>
</dbReference>
<dbReference type="GO" id="GO:0043565">
    <property type="term" value="F:sequence-specific DNA binding"/>
    <property type="evidence" value="ECO:0007669"/>
    <property type="project" value="InterPro"/>
</dbReference>
<feature type="compositionally biased region" description="Pro residues" evidence="2">
    <location>
        <begin position="554"/>
        <end position="585"/>
    </location>
</feature>
<evidence type="ECO:0000313" key="4">
    <source>
        <dbReference type="EMBL" id="WFD19512.1"/>
    </source>
</evidence>
<feature type="region of interest" description="Disordered" evidence="2">
    <location>
        <begin position="525"/>
        <end position="602"/>
    </location>
</feature>
<evidence type="ECO:0000313" key="5">
    <source>
        <dbReference type="Proteomes" id="UP001220961"/>
    </source>
</evidence>
<feature type="region of interest" description="Disordered" evidence="2">
    <location>
        <begin position="644"/>
        <end position="676"/>
    </location>
</feature>
<feature type="region of interest" description="Disordered" evidence="2">
    <location>
        <begin position="316"/>
        <end position="395"/>
    </location>
</feature>
<feature type="domain" description="GATA-type" evidence="3">
    <location>
        <begin position="354"/>
        <end position="378"/>
    </location>
</feature>
<organism evidence="4 5">
    <name type="scientific">Malassezia caprae</name>
    <dbReference type="NCBI Taxonomy" id="1381934"/>
    <lineage>
        <taxon>Eukaryota</taxon>
        <taxon>Fungi</taxon>
        <taxon>Dikarya</taxon>
        <taxon>Basidiomycota</taxon>
        <taxon>Ustilaginomycotina</taxon>
        <taxon>Malasseziomycetes</taxon>
        <taxon>Malasseziales</taxon>
        <taxon>Malasseziaceae</taxon>
        <taxon>Malassezia</taxon>
    </lineage>
</organism>
<evidence type="ECO:0000259" key="3">
    <source>
        <dbReference type="PROSITE" id="PS50114"/>
    </source>
</evidence>
<dbReference type="AlphaFoldDB" id="A0AAF0E4T8"/>
<protein>
    <recommendedName>
        <fullName evidence="3">GATA-type domain-containing protein</fullName>
    </recommendedName>
</protein>
<sequence length="676" mass="70120">MLQHEVPMPVGHVPQTASMERAPVPTQGTLPCPFPLDVGTGLPAVLAGSASPPAPSEPLVPCAWAVCSDTADGLEYMYLDPRASRELAGMAPKLRHRSLLDFVCPDDRPRIHIQLRNMTQTRTLFGSVIRCRYASITGMRAALHGSPPVEHAITDIVVNRMGPQLSLCFFHQVEPAVGAPGCGLPPGSLGLADIHELWNELCRTPFRASEPVSYVFQVLSTTLPRQVLLSWPPPTSYNACDFAKLAQHANIKPSATCTERLHASHTLSVAGHTRTADSVLVPCGSILLACFYLLPTESSKAAPVSVNSLLAQARTPVPPPSALLSAPAGPQKTQPVSITPQQSRTEEALVSSISEPVKRCTSCGRKDSPEWRRGPSGHKTRSSSEPDTEPSGNDFDHRLASVLASMPHNARFATRSEVAPMAGAPMNQMHPYSPPPAPPAEVAAPLSIKSPTASDLSMSASLPMPATSGASATLPVPIASPLPSPNSLSPAYIPFKGRSVSAGSSPISSALVPGVMSYPLSVPMSAPPLSPSSPTTPTTGSFHASSLPNIFPTSPLPTVPAPTSPLPTVPAPTSPLPTVPAPTSPLPTVSAPAAPSGPAPSVVVSTDPMTLMSEPTDPLKAASGLPMDPLSAATALSALQSPTIPIVPPATTATVPPVTPTSPFSSMPSAEEAALP</sequence>